<keyword evidence="1" id="KW-0812">Transmembrane</keyword>
<keyword evidence="1" id="KW-1133">Transmembrane helix</keyword>
<keyword evidence="1" id="KW-0472">Membrane</keyword>
<dbReference type="PANTHER" id="PTHR13285">
    <property type="entry name" value="ACYLTRANSFERASE"/>
    <property type="match status" value="1"/>
</dbReference>
<proteinExistence type="predicted"/>
<dbReference type="PANTHER" id="PTHR13285:SF18">
    <property type="entry name" value="PROTEIN-CYSTEINE N-PALMITOYLTRANSFERASE RASP"/>
    <property type="match status" value="1"/>
</dbReference>
<name>A0ABP0ITS5_9DINO</name>
<feature type="transmembrane region" description="Helical" evidence="1">
    <location>
        <begin position="136"/>
        <end position="159"/>
    </location>
</feature>
<evidence type="ECO:0000313" key="2">
    <source>
        <dbReference type="EMBL" id="CAK9005484.1"/>
    </source>
</evidence>
<organism evidence="2 3">
    <name type="scientific">Durusdinium trenchii</name>
    <dbReference type="NCBI Taxonomy" id="1381693"/>
    <lineage>
        <taxon>Eukaryota</taxon>
        <taxon>Sar</taxon>
        <taxon>Alveolata</taxon>
        <taxon>Dinophyceae</taxon>
        <taxon>Suessiales</taxon>
        <taxon>Symbiodiniaceae</taxon>
        <taxon>Durusdinium</taxon>
    </lineage>
</organism>
<feature type="transmembrane region" description="Helical" evidence="1">
    <location>
        <begin position="69"/>
        <end position="87"/>
    </location>
</feature>
<keyword evidence="3" id="KW-1185">Reference proteome</keyword>
<dbReference type="EMBL" id="CAXAMN010003647">
    <property type="protein sequence ID" value="CAK9005484.1"/>
    <property type="molecule type" value="Genomic_DNA"/>
</dbReference>
<sequence length="209" mass="23664">MARWCTVEFFLWYAILFIGFCWKLPNAAAELAEMCKHERRCASYLHASYFWPEHPMDLSDIQWREFRKVMPLLTLAAIGHILARAALGRRRIWPCLLLSGAFVAYVHGAHTVFIIAACCGSFGIAKVCGVSRWAPWAAWAYGLFLIVLKLCEVIVSTCLSRKQTHRFGCATHVSTAPQMWSLRSCTRSCFCSFPKLFFQVGKLGAESVT</sequence>
<evidence type="ECO:0000313" key="3">
    <source>
        <dbReference type="Proteomes" id="UP001642484"/>
    </source>
</evidence>
<feature type="transmembrane region" description="Helical" evidence="1">
    <location>
        <begin position="7"/>
        <end position="25"/>
    </location>
</feature>
<gene>
    <name evidence="2" type="ORF">CCMP2556_LOCUS8089</name>
</gene>
<comment type="caution">
    <text evidence="2">The sequence shown here is derived from an EMBL/GenBank/DDBJ whole genome shotgun (WGS) entry which is preliminary data.</text>
</comment>
<protein>
    <submittedName>
        <fullName evidence="2">Uncharacterized protein</fullName>
    </submittedName>
</protein>
<feature type="transmembrane region" description="Helical" evidence="1">
    <location>
        <begin position="96"/>
        <end position="124"/>
    </location>
</feature>
<dbReference type="Proteomes" id="UP001642484">
    <property type="component" value="Unassembled WGS sequence"/>
</dbReference>
<evidence type="ECO:0000256" key="1">
    <source>
        <dbReference type="SAM" id="Phobius"/>
    </source>
</evidence>
<accession>A0ABP0ITS5</accession>
<dbReference type="InterPro" id="IPR051085">
    <property type="entry name" value="MB_O-acyltransferase"/>
</dbReference>
<reference evidence="2 3" key="1">
    <citation type="submission" date="2024-02" db="EMBL/GenBank/DDBJ databases">
        <authorList>
            <person name="Chen Y."/>
            <person name="Shah S."/>
            <person name="Dougan E. K."/>
            <person name="Thang M."/>
            <person name="Chan C."/>
        </authorList>
    </citation>
    <scope>NUCLEOTIDE SEQUENCE [LARGE SCALE GENOMIC DNA]</scope>
</reference>